<comment type="caution">
    <text evidence="5">The sequence shown here is derived from an EMBL/GenBank/DDBJ whole genome shotgun (WGS) entry which is preliminary data.</text>
</comment>
<keyword evidence="6" id="KW-1185">Reference proteome</keyword>
<name>A0ABP3XIA4_9SPHN</name>
<dbReference type="InterPro" id="IPR052067">
    <property type="entry name" value="Metal_resp_HTH_trans_reg"/>
</dbReference>
<evidence type="ECO:0000313" key="5">
    <source>
        <dbReference type="EMBL" id="GAA0865258.1"/>
    </source>
</evidence>
<keyword evidence="1" id="KW-0805">Transcription regulation</keyword>
<feature type="domain" description="HTH marR-type" evidence="4">
    <location>
        <begin position="23"/>
        <end position="156"/>
    </location>
</feature>
<dbReference type="SMART" id="SM00347">
    <property type="entry name" value="HTH_MARR"/>
    <property type="match status" value="1"/>
</dbReference>
<dbReference type="InterPro" id="IPR036388">
    <property type="entry name" value="WH-like_DNA-bd_sf"/>
</dbReference>
<dbReference type="Pfam" id="PF12802">
    <property type="entry name" value="MarR_2"/>
    <property type="match status" value="1"/>
</dbReference>
<evidence type="ECO:0000256" key="1">
    <source>
        <dbReference type="ARBA" id="ARBA00023015"/>
    </source>
</evidence>
<gene>
    <name evidence="5" type="ORF">GCM10009115_23130</name>
</gene>
<dbReference type="InterPro" id="IPR000835">
    <property type="entry name" value="HTH_MarR-typ"/>
</dbReference>
<evidence type="ECO:0000259" key="4">
    <source>
        <dbReference type="PROSITE" id="PS50995"/>
    </source>
</evidence>
<dbReference type="Gene3D" id="1.10.10.10">
    <property type="entry name" value="Winged helix-like DNA-binding domain superfamily/Winged helix DNA-binding domain"/>
    <property type="match status" value="1"/>
</dbReference>
<dbReference type="PROSITE" id="PS50995">
    <property type="entry name" value="HTH_MARR_2"/>
    <property type="match status" value="1"/>
</dbReference>
<dbReference type="PANTHER" id="PTHR35790:SF4">
    <property type="entry name" value="HTH-TYPE TRANSCRIPTIONAL REGULATOR PCHR"/>
    <property type="match status" value="1"/>
</dbReference>
<reference evidence="6" key="1">
    <citation type="journal article" date="2019" name="Int. J. Syst. Evol. Microbiol.">
        <title>The Global Catalogue of Microorganisms (GCM) 10K type strain sequencing project: providing services to taxonomists for standard genome sequencing and annotation.</title>
        <authorList>
            <consortium name="The Broad Institute Genomics Platform"/>
            <consortium name="The Broad Institute Genome Sequencing Center for Infectious Disease"/>
            <person name="Wu L."/>
            <person name="Ma J."/>
        </authorList>
    </citation>
    <scope>NUCLEOTIDE SEQUENCE [LARGE SCALE GENOMIC DNA]</scope>
    <source>
        <strain evidence="6">JCM 15910</strain>
    </source>
</reference>
<accession>A0ABP3XIA4</accession>
<dbReference type="InterPro" id="IPR036390">
    <property type="entry name" value="WH_DNA-bd_sf"/>
</dbReference>
<evidence type="ECO:0000256" key="2">
    <source>
        <dbReference type="ARBA" id="ARBA00023125"/>
    </source>
</evidence>
<dbReference type="Proteomes" id="UP001500738">
    <property type="component" value="Unassembled WGS sequence"/>
</dbReference>
<keyword evidence="3" id="KW-0804">Transcription</keyword>
<proteinExistence type="predicted"/>
<evidence type="ECO:0000313" key="6">
    <source>
        <dbReference type="Proteomes" id="UP001500738"/>
    </source>
</evidence>
<dbReference type="EMBL" id="BAAAFE010000007">
    <property type="protein sequence ID" value="GAA0865258.1"/>
    <property type="molecule type" value="Genomic_DNA"/>
</dbReference>
<organism evidence="5 6">
    <name type="scientific">Sphingopyxis soli</name>
    <dbReference type="NCBI Taxonomy" id="592051"/>
    <lineage>
        <taxon>Bacteria</taxon>
        <taxon>Pseudomonadati</taxon>
        <taxon>Pseudomonadota</taxon>
        <taxon>Alphaproteobacteria</taxon>
        <taxon>Sphingomonadales</taxon>
        <taxon>Sphingomonadaceae</taxon>
        <taxon>Sphingopyxis</taxon>
    </lineage>
</organism>
<dbReference type="PRINTS" id="PR00598">
    <property type="entry name" value="HTHMARR"/>
</dbReference>
<dbReference type="PANTHER" id="PTHR35790">
    <property type="entry name" value="HTH-TYPE TRANSCRIPTIONAL REGULATOR PCHR"/>
    <property type="match status" value="1"/>
</dbReference>
<evidence type="ECO:0000256" key="3">
    <source>
        <dbReference type="ARBA" id="ARBA00023163"/>
    </source>
</evidence>
<dbReference type="SUPFAM" id="SSF46785">
    <property type="entry name" value="Winged helix' DNA-binding domain"/>
    <property type="match status" value="1"/>
</dbReference>
<protein>
    <submittedName>
        <fullName evidence="5">MarR family winged helix-turn-helix transcriptional regulator</fullName>
    </submittedName>
</protein>
<keyword evidence="2" id="KW-0238">DNA-binding</keyword>
<sequence length="162" mass="17964">MYEPGKRHFGGLQGMAAKKLNLDDFLPYRLSVASNALSSRIAAEYQNRFGLKIPEWRLMAVLGEGVPRTQRELVAITHMDKVTVNRAAKALADRQLIARQAHAVDGRSHHLELTQTGRSLYDAIVPAALAAEEKLESALTRDERATLMKILVKLLATAENYA</sequence>